<organism evidence="3 4">
    <name type="scientific">Sinomonas halotolerans</name>
    <dbReference type="NCBI Taxonomy" id="1644133"/>
    <lineage>
        <taxon>Bacteria</taxon>
        <taxon>Bacillati</taxon>
        <taxon>Actinomycetota</taxon>
        <taxon>Actinomycetes</taxon>
        <taxon>Micrococcales</taxon>
        <taxon>Micrococcaceae</taxon>
        <taxon>Sinomonas</taxon>
    </lineage>
</organism>
<dbReference type="PANTHER" id="PTHR43272">
    <property type="entry name" value="LONG-CHAIN-FATTY-ACID--COA LIGASE"/>
    <property type="match status" value="1"/>
</dbReference>
<dbReference type="Proteomes" id="UP001422074">
    <property type="component" value="Unassembled WGS sequence"/>
</dbReference>
<comment type="caution">
    <text evidence="3">The sequence shown here is derived from an EMBL/GenBank/DDBJ whole genome shotgun (WGS) entry which is preliminary data.</text>
</comment>
<evidence type="ECO:0000259" key="2">
    <source>
        <dbReference type="Pfam" id="PF00501"/>
    </source>
</evidence>
<name>A0ABU9WV05_9MICC</name>
<proteinExistence type="predicted"/>
<dbReference type="InterPro" id="IPR042099">
    <property type="entry name" value="ANL_N_sf"/>
</dbReference>
<feature type="domain" description="AMP-dependent synthetase/ligase" evidence="2">
    <location>
        <begin position="32"/>
        <end position="387"/>
    </location>
</feature>
<sequence length="417" mass="42810">MTPATPNALRREASTPASVGTRPDCTATLLLERAAAAPDAPLFARPTAQGWTDVGAADFLDEVRALARGLIAAGTGPGDRIAIMSASSYAWALADFAVWFAGGVTVPLDPSAPPEQITAVLSDARVRRVFVEDASLARAVDEAVAAAPALGDGWLPVTLMDDDAEGATLRSLAGPGLGVSDAELERHRSAARADSAATLVYPTGAERAGGPHEVTHGRLTGGALNLAALLPDVVGAGARTLLFLPLDQLLARTVQITCVAGGAVIGHCRAQERAADLAAFRPTFLLAVPRVLETGYATARARAGEGVRGAVFERAADTAREYSAALAAAAAGHGEGPGRRLRARHAVFDRLVYRALRAGFGGSLATVVSGPGSLDPGLIHFFRGAGIEVLEASRLGLLDDEGFLSVLGLADRQAAES</sequence>
<reference evidence="3 4" key="1">
    <citation type="submission" date="2024-05" db="EMBL/GenBank/DDBJ databases">
        <title>Sinomonas sp. nov., isolated from a waste landfill.</title>
        <authorList>
            <person name="Zhao Y."/>
        </authorList>
    </citation>
    <scope>NUCLEOTIDE SEQUENCE [LARGE SCALE GENOMIC DNA]</scope>
    <source>
        <strain evidence="3 4">CCTCC AB2014300</strain>
    </source>
</reference>
<gene>
    <name evidence="3" type="ORF">ABCQ75_00390</name>
</gene>
<evidence type="ECO:0000256" key="1">
    <source>
        <dbReference type="SAM" id="MobiDB-lite"/>
    </source>
</evidence>
<evidence type="ECO:0000313" key="3">
    <source>
        <dbReference type="EMBL" id="MEN2742996.1"/>
    </source>
</evidence>
<dbReference type="InterPro" id="IPR000873">
    <property type="entry name" value="AMP-dep_synth/lig_dom"/>
</dbReference>
<dbReference type="SUPFAM" id="SSF56801">
    <property type="entry name" value="Acetyl-CoA synthetase-like"/>
    <property type="match status" value="1"/>
</dbReference>
<dbReference type="RefSeq" id="WP_345882397.1">
    <property type="nucleotide sequence ID" value="NZ_JBDFRB010000001.1"/>
</dbReference>
<dbReference type="EMBL" id="JBDFRB010000001">
    <property type="protein sequence ID" value="MEN2742996.1"/>
    <property type="molecule type" value="Genomic_DNA"/>
</dbReference>
<dbReference type="Pfam" id="PF00501">
    <property type="entry name" value="AMP-binding"/>
    <property type="match status" value="1"/>
</dbReference>
<feature type="region of interest" description="Disordered" evidence="1">
    <location>
        <begin position="1"/>
        <end position="21"/>
    </location>
</feature>
<protein>
    <submittedName>
        <fullName evidence="3">AMP-binding protein</fullName>
    </submittedName>
</protein>
<dbReference type="Gene3D" id="3.40.50.12780">
    <property type="entry name" value="N-terminal domain of ligase-like"/>
    <property type="match status" value="1"/>
</dbReference>
<accession>A0ABU9WV05</accession>
<keyword evidence="4" id="KW-1185">Reference proteome</keyword>
<dbReference type="PANTHER" id="PTHR43272:SF52">
    <property type="entry name" value="AMP-DEPENDENT SYNTHETASE_LIGASE DOMAIN-CONTAINING PROTEIN"/>
    <property type="match status" value="1"/>
</dbReference>
<evidence type="ECO:0000313" key="4">
    <source>
        <dbReference type="Proteomes" id="UP001422074"/>
    </source>
</evidence>